<comment type="caution">
    <text evidence="1">The sequence shown here is derived from an EMBL/GenBank/DDBJ whole genome shotgun (WGS) entry which is preliminary data.</text>
</comment>
<organism evidence="1 2">
    <name type="scientific">Mycena metata</name>
    <dbReference type="NCBI Taxonomy" id="1033252"/>
    <lineage>
        <taxon>Eukaryota</taxon>
        <taxon>Fungi</taxon>
        <taxon>Dikarya</taxon>
        <taxon>Basidiomycota</taxon>
        <taxon>Agaricomycotina</taxon>
        <taxon>Agaricomycetes</taxon>
        <taxon>Agaricomycetidae</taxon>
        <taxon>Agaricales</taxon>
        <taxon>Marasmiineae</taxon>
        <taxon>Mycenaceae</taxon>
        <taxon>Mycena</taxon>
    </lineage>
</organism>
<dbReference type="AlphaFoldDB" id="A0AAD7MR72"/>
<dbReference type="Proteomes" id="UP001215598">
    <property type="component" value="Unassembled WGS sequence"/>
</dbReference>
<evidence type="ECO:0000313" key="2">
    <source>
        <dbReference type="Proteomes" id="UP001215598"/>
    </source>
</evidence>
<evidence type="ECO:0000313" key="1">
    <source>
        <dbReference type="EMBL" id="KAJ7728384.1"/>
    </source>
</evidence>
<protein>
    <submittedName>
        <fullName evidence="1">Uncharacterized protein</fullName>
    </submittedName>
</protein>
<dbReference type="EMBL" id="JARKIB010000173">
    <property type="protein sequence ID" value="KAJ7728384.1"/>
    <property type="molecule type" value="Genomic_DNA"/>
</dbReference>
<proteinExistence type="predicted"/>
<sequence>MCAGPVLALVLYTSSLPPRFPLSRFFLIQFSLALAVRDTRARADQRVTMDAGDTECLVGPVVCDTRAQGFAADEGFAVDAGGTGCLLVCVWYARAHHCSARRDMSLLLQRMRIREILSDFIPSHPLLPLPIFPPPSPLILRFTDVVFPFPHTAKRAS</sequence>
<keyword evidence="2" id="KW-1185">Reference proteome</keyword>
<gene>
    <name evidence="1" type="ORF">B0H16DRAFT_1777822</name>
</gene>
<reference evidence="1" key="1">
    <citation type="submission" date="2023-03" db="EMBL/GenBank/DDBJ databases">
        <title>Massive genome expansion in bonnet fungi (Mycena s.s.) driven by repeated elements and novel gene families across ecological guilds.</title>
        <authorList>
            <consortium name="Lawrence Berkeley National Laboratory"/>
            <person name="Harder C.B."/>
            <person name="Miyauchi S."/>
            <person name="Viragh M."/>
            <person name="Kuo A."/>
            <person name="Thoen E."/>
            <person name="Andreopoulos B."/>
            <person name="Lu D."/>
            <person name="Skrede I."/>
            <person name="Drula E."/>
            <person name="Henrissat B."/>
            <person name="Morin E."/>
            <person name="Kohler A."/>
            <person name="Barry K."/>
            <person name="LaButti K."/>
            <person name="Morin E."/>
            <person name="Salamov A."/>
            <person name="Lipzen A."/>
            <person name="Mereny Z."/>
            <person name="Hegedus B."/>
            <person name="Baldrian P."/>
            <person name="Stursova M."/>
            <person name="Weitz H."/>
            <person name="Taylor A."/>
            <person name="Grigoriev I.V."/>
            <person name="Nagy L.G."/>
            <person name="Martin F."/>
            <person name="Kauserud H."/>
        </authorList>
    </citation>
    <scope>NUCLEOTIDE SEQUENCE</scope>
    <source>
        <strain evidence="1">CBHHK182m</strain>
    </source>
</reference>
<accession>A0AAD7MR72</accession>
<name>A0AAD7MR72_9AGAR</name>